<dbReference type="EMBL" id="JAFREP010000002">
    <property type="protein sequence ID" value="MBO1317252.1"/>
    <property type="molecule type" value="Genomic_DNA"/>
</dbReference>
<dbReference type="SUPFAM" id="SSF88946">
    <property type="entry name" value="Sigma2 domain of RNA polymerase sigma factors"/>
    <property type="match status" value="1"/>
</dbReference>
<name>A0A8J7U181_9BACT</name>
<accession>A0A8J7U181</accession>
<dbReference type="Gene3D" id="1.10.1740.10">
    <property type="match status" value="1"/>
</dbReference>
<dbReference type="PANTHER" id="PTHR43133:SF39">
    <property type="entry name" value="SIMILAR TO RNA POLYMERASE SIGMA-E FACTOR"/>
    <property type="match status" value="1"/>
</dbReference>
<evidence type="ECO:0000313" key="6">
    <source>
        <dbReference type="EMBL" id="MBO1317252.1"/>
    </source>
</evidence>
<dbReference type="Gene3D" id="1.10.10.10">
    <property type="entry name" value="Winged helix-like DNA-binding domain superfamily/Winged helix DNA-binding domain"/>
    <property type="match status" value="1"/>
</dbReference>
<keyword evidence="4" id="KW-0804">Transcription</keyword>
<organism evidence="6 8">
    <name type="scientific">Acanthopleuribacter pedis</name>
    <dbReference type="NCBI Taxonomy" id="442870"/>
    <lineage>
        <taxon>Bacteria</taxon>
        <taxon>Pseudomonadati</taxon>
        <taxon>Acidobacteriota</taxon>
        <taxon>Holophagae</taxon>
        <taxon>Acanthopleuribacterales</taxon>
        <taxon>Acanthopleuribacteraceae</taxon>
        <taxon>Acanthopleuribacter</taxon>
    </lineage>
</organism>
<gene>
    <name evidence="6" type="ORF">J3U88_02185</name>
    <name evidence="7" type="ORF">J3U88_08825</name>
</gene>
<dbReference type="InterPro" id="IPR013324">
    <property type="entry name" value="RNA_pol_sigma_r3/r4-like"/>
</dbReference>
<proteinExistence type="inferred from homology"/>
<evidence type="ECO:0000256" key="1">
    <source>
        <dbReference type="ARBA" id="ARBA00010641"/>
    </source>
</evidence>
<keyword evidence="3" id="KW-0731">Sigma factor</keyword>
<evidence type="ECO:0000259" key="5">
    <source>
        <dbReference type="Pfam" id="PF07638"/>
    </source>
</evidence>
<dbReference type="RefSeq" id="WP_207856489.1">
    <property type="nucleotide sequence ID" value="NZ_JAFREP010000002.1"/>
</dbReference>
<sequence>MPLMEEMQPITRLLNQWQGGDRDAFGTLITTVYAELRQMARHAMIREQNGHFYSPTMLVHEAFLKIEENGFDTQLRDRHHFFRTLARVMRHILVDFARRQSRQKHGGDYEAVPFEEGRVGVMQPLFVTRLDDALHHLRHQDSLKSDIVELRFFGGLSLEQTAEVLEISPSAAYRAWLEAKQFLREEMGYDVSDAPPGRT</sequence>
<feature type="domain" description="RNA polymerase sigma-70 ECF-like HTH" evidence="5">
    <location>
        <begin position="7"/>
        <end position="187"/>
    </location>
</feature>
<dbReference type="GO" id="GO:0006352">
    <property type="term" value="P:DNA-templated transcription initiation"/>
    <property type="evidence" value="ECO:0007669"/>
    <property type="project" value="InterPro"/>
</dbReference>
<dbReference type="Proteomes" id="UP000664417">
    <property type="component" value="Unassembled WGS sequence"/>
</dbReference>
<keyword evidence="8" id="KW-1185">Reference proteome</keyword>
<evidence type="ECO:0000313" key="8">
    <source>
        <dbReference type="Proteomes" id="UP000664417"/>
    </source>
</evidence>
<dbReference type="InterPro" id="IPR011517">
    <property type="entry name" value="RNA_pol_sigma70_ECF-like"/>
</dbReference>
<dbReference type="NCBIfam" id="TIGR02999">
    <property type="entry name" value="Sig-70_X6"/>
    <property type="match status" value="1"/>
</dbReference>
<dbReference type="InterPro" id="IPR036388">
    <property type="entry name" value="WH-like_DNA-bd_sf"/>
</dbReference>
<evidence type="ECO:0000313" key="7">
    <source>
        <dbReference type="EMBL" id="MBO1318559.1"/>
    </source>
</evidence>
<dbReference type="SUPFAM" id="SSF88659">
    <property type="entry name" value="Sigma3 and sigma4 domains of RNA polymerase sigma factors"/>
    <property type="match status" value="1"/>
</dbReference>
<evidence type="ECO:0000256" key="2">
    <source>
        <dbReference type="ARBA" id="ARBA00023015"/>
    </source>
</evidence>
<dbReference type="InterPro" id="IPR013325">
    <property type="entry name" value="RNA_pol_sigma_r2"/>
</dbReference>
<reference evidence="6" key="1">
    <citation type="submission" date="2021-03" db="EMBL/GenBank/DDBJ databases">
        <authorList>
            <person name="Wang G."/>
        </authorList>
    </citation>
    <scope>NUCLEOTIDE SEQUENCE</scope>
    <source>
        <strain evidence="6">KCTC 12899</strain>
    </source>
</reference>
<dbReference type="EMBL" id="JAFREP010000006">
    <property type="protein sequence ID" value="MBO1318559.1"/>
    <property type="molecule type" value="Genomic_DNA"/>
</dbReference>
<evidence type="ECO:0000256" key="4">
    <source>
        <dbReference type="ARBA" id="ARBA00023163"/>
    </source>
</evidence>
<dbReference type="InterPro" id="IPR053812">
    <property type="entry name" value="HTH_Sigma70_ECF-like"/>
</dbReference>
<protein>
    <recommendedName>
        <fullName evidence="5">RNA polymerase sigma-70 ECF-like HTH domain-containing protein</fullName>
    </recommendedName>
</protein>
<dbReference type="AlphaFoldDB" id="A0A8J7U181"/>
<comment type="caution">
    <text evidence="6">The sequence shown here is derived from an EMBL/GenBank/DDBJ whole genome shotgun (WGS) entry which is preliminary data.</text>
</comment>
<dbReference type="GO" id="GO:0016987">
    <property type="term" value="F:sigma factor activity"/>
    <property type="evidence" value="ECO:0007669"/>
    <property type="project" value="UniProtKB-KW"/>
</dbReference>
<comment type="similarity">
    <text evidence="1">Belongs to the sigma-70 factor family. ECF subfamily.</text>
</comment>
<keyword evidence="2" id="KW-0805">Transcription regulation</keyword>
<dbReference type="InterPro" id="IPR039425">
    <property type="entry name" value="RNA_pol_sigma-70-like"/>
</dbReference>
<dbReference type="PANTHER" id="PTHR43133">
    <property type="entry name" value="RNA POLYMERASE ECF-TYPE SIGMA FACTO"/>
    <property type="match status" value="1"/>
</dbReference>
<evidence type="ECO:0000256" key="3">
    <source>
        <dbReference type="ARBA" id="ARBA00023082"/>
    </source>
</evidence>
<dbReference type="Pfam" id="PF07638">
    <property type="entry name" value="Sigma70_ECF"/>
    <property type="match status" value="1"/>
</dbReference>